<evidence type="ECO:0000313" key="2">
    <source>
        <dbReference type="Proteomes" id="UP000217257"/>
    </source>
</evidence>
<reference evidence="1 2" key="1">
    <citation type="submission" date="2017-06" db="EMBL/GenBank/DDBJ databases">
        <title>Sequencing and comparative analysis of myxobacterial genomes.</title>
        <authorList>
            <person name="Rupp O."/>
            <person name="Goesmann A."/>
            <person name="Sogaard-Andersen L."/>
        </authorList>
    </citation>
    <scope>NUCLEOTIDE SEQUENCE [LARGE SCALE GENOMIC DNA]</scope>
    <source>
        <strain evidence="1 2">DSM 52655</strain>
    </source>
</reference>
<dbReference type="Proteomes" id="UP000217257">
    <property type="component" value="Chromosome"/>
</dbReference>
<evidence type="ECO:0008006" key="3">
    <source>
        <dbReference type="Google" id="ProtNLM"/>
    </source>
</evidence>
<organism evidence="1 2">
    <name type="scientific">Cystobacter fuscus</name>
    <dbReference type="NCBI Taxonomy" id="43"/>
    <lineage>
        <taxon>Bacteria</taxon>
        <taxon>Pseudomonadati</taxon>
        <taxon>Myxococcota</taxon>
        <taxon>Myxococcia</taxon>
        <taxon>Myxococcales</taxon>
        <taxon>Cystobacterineae</taxon>
        <taxon>Archangiaceae</taxon>
        <taxon>Cystobacter</taxon>
    </lineage>
</organism>
<proteinExistence type="predicted"/>
<gene>
    <name evidence="1" type="ORF">CYFUS_002405</name>
</gene>
<dbReference type="AlphaFoldDB" id="A0A250J0D6"/>
<dbReference type="KEGG" id="cfus:CYFUS_002405"/>
<dbReference type="PROSITE" id="PS51257">
    <property type="entry name" value="PROKAR_LIPOPROTEIN"/>
    <property type="match status" value="1"/>
</dbReference>
<sequence length="84" mass="9000">MIKHFLACVVTLSAVVTGCGGVEAEPEPSSTHHEEALPTCASVDGHGCSPYNNPEKFCVYSDGVTGECWCQEPINRWGCARVTE</sequence>
<accession>A0A250J0D6</accession>
<protein>
    <recommendedName>
        <fullName evidence="3">Lipoprotein</fullName>
    </recommendedName>
</protein>
<evidence type="ECO:0000313" key="1">
    <source>
        <dbReference type="EMBL" id="ATB36990.1"/>
    </source>
</evidence>
<dbReference type="EMBL" id="CP022098">
    <property type="protein sequence ID" value="ATB36990.1"/>
    <property type="molecule type" value="Genomic_DNA"/>
</dbReference>
<name>A0A250J0D6_9BACT</name>